<sequence length="71" mass="8061">MSRKVVIPERGSASFKSVIANLEWRVRLDPSIKHGDPRYNAALSIMASKISYENQPFIQNVLTHNWKGSYG</sequence>
<organism evidence="1 2">
    <name type="scientific">Cannabis sativa</name>
    <name type="common">Hemp</name>
    <name type="synonym">Marijuana</name>
    <dbReference type="NCBI Taxonomy" id="3483"/>
    <lineage>
        <taxon>Eukaryota</taxon>
        <taxon>Viridiplantae</taxon>
        <taxon>Streptophyta</taxon>
        <taxon>Embryophyta</taxon>
        <taxon>Tracheophyta</taxon>
        <taxon>Spermatophyta</taxon>
        <taxon>Magnoliopsida</taxon>
        <taxon>eudicotyledons</taxon>
        <taxon>Gunneridae</taxon>
        <taxon>Pentapetalae</taxon>
        <taxon>rosids</taxon>
        <taxon>fabids</taxon>
        <taxon>Rosales</taxon>
        <taxon>Cannabaceae</taxon>
        <taxon>Cannabis</taxon>
    </lineage>
</organism>
<proteinExistence type="predicted"/>
<protein>
    <submittedName>
        <fullName evidence="1">Uncharacterized protein</fullName>
    </submittedName>
</protein>
<dbReference type="Proteomes" id="UP000525078">
    <property type="component" value="Unassembled WGS sequence"/>
</dbReference>
<gene>
    <name evidence="1" type="ORF">F8388_017163</name>
</gene>
<accession>A0A7J6GFC1</accession>
<dbReference type="PANTHER" id="PTHR46086">
    <property type="entry name" value="ALPHA/BETA-HYDROLASES SUPERFAMILY PROTEIN"/>
    <property type="match status" value="1"/>
</dbReference>
<dbReference type="AlphaFoldDB" id="A0A7J6GFC1"/>
<comment type="caution">
    <text evidence="1">The sequence shown here is derived from an EMBL/GenBank/DDBJ whole genome shotgun (WGS) entry which is preliminary data.</text>
</comment>
<dbReference type="PANTHER" id="PTHR46086:SF3">
    <property type="entry name" value="TRIACYLGLYCEROL LIPASE OBL1"/>
    <property type="match status" value="1"/>
</dbReference>
<evidence type="ECO:0000313" key="1">
    <source>
        <dbReference type="EMBL" id="KAF4380809.1"/>
    </source>
</evidence>
<reference evidence="1 2" key="1">
    <citation type="journal article" date="2020" name="bioRxiv">
        <title>Sequence and annotation of 42 cannabis genomes reveals extensive copy number variation in cannabinoid synthesis and pathogen resistance genes.</title>
        <authorList>
            <person name="Mckernan K.J."/>
            <person name="Helbert Y."/>
            <person name="Kane L.T."/>
            <person name="Ebling H."/>
            <person name="Zhang L."/>
            <person name="Liu B."/>
            <person name="Eaton Z."/>
            <person name="Mclaughlin S."/>
            <person name="Kingan S."/>
            <person name="Baybayan P."/>
            <person name="Concepcion G."/>
            <person name="Jordan M."/>
            <person name="Riva A."/>
            <person name="Barbazuk W."/>
            <person name="Harkins T."/>
        </authorList>
    </citation>
    <scope>NUCLEOTIDE SEQUENCE [LARGE SCALE GENOMIC DNA]</scope>
    <source>
        <strain evidence="2">cv. Jamaican Lion 4</strain>
        <tissue evidence="1">Leaf</tissue>
    </source>
</reference>
<dbReference type="InterPro" id="IPR044819">
    <property type="entry name" value="OBL-like"/>
</dbReference>
<dbReference type="EMBL" id="JAATIP010000064">
    <property type="protein sequence ID" value="KAF4380809.1"/>
    <property type="molecule type" value="Genomic_DNA"/>
</dbReference>
<dbReference type="GO" id="GO:0004806">
    <property type="term" value="F:triacylglycerol lipase activity"/>
    <property type="evidence" value="ECO:0007669"/>
    <property type="project" value="InterPro"/>
</dbReference>
<evidence type="ECO:0000313" key="2">
    <source>
        <dbReference type="Proteomes" id="UP000525078"/>
    </source>
</evidence>
<name>A0A7J6GFC1_CANSA</name>
<dbReference type="GO" id="GO:0006629">
    <property type="term" value="P:lipid metabolic process"/>
    <property type="evidence" value="ECO:0007669"/>
    <property type="project" value="InterPro"/>
</dbReference>